<dbReference type="Proteomes" id="UP000811619">
    <property type="component" value="Unassembled WGS sequence"/>
</dbReference>
<comment type="function">
    <text evidence="8">Assembly factor required for Rieske Fe-S protein RIP1 incorporation into the cytochrome b-c1 (CIII) complex. Functions as a chaperone, binding to this subunit within the mitochondrial matrix and stabilizing it prior to its translocation and insertion into the late CIII dimeric intermediate within the mitochondrial inner membrane. Modulates the mitochondrial matrix zinc pool.</text>
</comment>
<comment type="subunit">
    <text evidence="3">Interacts with RIP1.</text>
</comment>
<dbReference type="GO" id="GO:0034551">
    <property type="term" value="P:mitochondrial respiratory chain complex III assembly"/>
    <property type="evidence" value="ECO:0007669"/>
    <property type="project" value="InterPro"/>
</dbReference>
<evidence type="ECO:0000256" key="7">
    <source>
        <dbReference type="ARBA" id="ARBA00023186"/>
    </source>
</evidence>
<gene>
    <name evidence="10" type="ORF">E4U42_004241</name>
</gene>
<keyword evidence="6" id="KW-0496">Mitochondrion</keyword>
<keyword evidence="11" id="KW-1185">Reference proteome</keyword>
<dbReference type="PANTHER" id="PTHR46749">
    <property type="entry name" value="COMPLEX III ASSEMBLY FACTOR LYRM7"/>
    <property type="match status" value="1"/>
</dbReference>
<dbReference type="InterPro" id="IPR045298">
    <property type="entry name" value="Complex1_LYR_LYRM7"/>
</dbReference>
<dbReference type="AlphaFoldDB" id="A0A8K0JBL5"/>
<keyword evidence="7" id="KW-0143">Chaperone</keyword>
<comment type="caution">
    <text evidence="10">The sequence shown here is derived from an EMBL/GenBank/DDBJ whole genome shotgun (WGS) entry which is preliminary data.</text>
</comment>
<comment type="similarity">
    <text evidence="2">Belongs to the complex I LYR family. MZM1 subfamily.</text>
</comment>
<organism evidence="10 11">
    <name type="scientific">Claviceps africana</name>
    <dbReference type="NCBI Taxonomy" id="83212"/>
    <lineage>
        <taxon>Eukaryota</taxon>
        <taxon>Fungi</taxon>
        <taxon>Dikarya</taxon>
        <taxon>Ascomycota</taxon>
        <taxon>Pezizomycotina</taxon>
        <taxon>Sordariomycetes</taxon>
        <taxon>Hypocreomycetidae</taxon>
        <taxon>Hypocreales</taxon>
        <taxon>Clavicipitaceae</taxon>
        <taxon>Claviceps</taxon>
    </lineage>
</organism>
<protein>
    <recommendedName>
        <fullName evidence="4">Mitochondrial zinc maintenance protein 1, mitochondrial</fullName>
    </recommendedName>
</protein>
<evidence type="ECO:0000313" key="11">
    <source>
        <dbReference type="Proteomes" id="UP000811619"/>
    </source>
</evidence>
<evidence type="ECO:0000256" key="4">
    <source>
        <dbReference type="ARBA" id="ARBA00015108"/>
    </source>
</evidence>
<comment type="subcellular location">
    <subcellularLocation>
        <location evidence="1">Mitochondrion matrix</location>
    </subcellularLocation>
</comment>
<evidence type="ECO:0000256" key="1">
    <source>
        <dbReference type="ARBA" id="ARBA00004305"/>
    </source>
</evidence>
<evidence type="ECO:0000256" key="9">
    <source>
        <dbReference type="SAM" id="MobiDB-lite"/>
    </source>
</evidence>
<dbReference type="OrthoDB" id="529194at2759"/>
<evidence type="ECO:0000256" key="8">
    <source>
        <dbReference type="ARBA" id="ARBA00025268"/>
    </source>
</evidence>
<dbReference type="EMBL" id="SRPY01000369">
    <property type="protein sequence ID" value="KAG5925481.1"/>
    <property type="molecule type" value="Genomic_DNA"/>
</dbReference>
<dbReference type="InterPro" id="IPR050435">
    <property type="entry name" value="MZM1/LYRM7"/>
</dbReference>
<sequence>MTAEAKSSHSDTDTLPGDASVLIAARDQIRTGFRRKASLSPGESATQDAIQHAREVAQFLRANVVQGKRVDGENDMYRLRLHEHTERGDNDSIKVAGQGTIGGGGCCGGGSK</sequence>
<evidence type="ECO:0000256" key="6">
    <source>
        <dbReference type="ARBA" id="ARBA00023128"/>
    </source>
</evidence>
<evidence type="ECO:0000256" key="3">
    <source>
        <dbReference type="ARBA" id="ARBA00011589"/>
    </source>
</evidence>
<evidence type="ECO:0000256" key="5">
    <source>
        <dbReference type="ARBA" id="ARBA00022946"/>
    </source>
</evidence>
<dbReference type="GO" id="GO:0044183">
    <property type="term" value="F:protein folding chaperone"/>
    <property type="evidence" value="ECO:0007669"/>
    <property type="project" value="TreeGrafter"/>
</dbReference>
<proteinExistence type="inferred from homology"/>
<feature type="region of interest" description="Disordered" evidence="9">
    <location>
        <begin position="1"/>
        <end position="20"/>
    </location>
</feature>
<feature type="compositionally biased region" description="Basic and acidic residues" evidence="9">
    <location>
        <begin position="1"/>
        <end position="12"/>
    </location>
</feature>
<name>A0A8K0JBL5_9HYPO</name>
<dbReference type="CDD" id="cd20267">
    <property type="entry name" value="Complex1_LYR_LYRM7"/>
    <property type="match status" value="1"/>
</dbReference>
<keyword evidence="5" id="KW-0809">Transit peptide</keyword>
<accession>A0A8K0JBL5</accession>
<dbReference type="GO" id="GO:0005759">
    <property type="term" value="C:mitochondrial matrix"/>
    <property type="evidence" value="ECO:0007669"/>
    <property type="project" value="UniProtKB-SubCell"/>
</dbReference>
<dbReference type="PANTHER" id="PTHR46749:SF1">
    <property type="entry name" value="COMPLEX III ASSEMBLY FACTOR LYRM7"/>
    <property type="match status" value="1"/>
</dbReference>
<reference evidence="10" key="1">
    <citation type="journal article" date="2020" name="bioRxiv">
        <title>Whole genome comparisons of ergot fungi reveals the divergence and evolution of species within the genus Claviceps are the result of varying mechanisms driving genome evolution and host range expansion.</title>
        <authorList>
            <person name="Wyka S.A."/>
            <person name="Mondo S.J."/>
            <person name="Liu M."/>
            <person name="Dettman J."/>
            <person name="Nalam V."/>
            <person name="Broders K.D."/>
        </authorList>
    </citation>
    <scope>NUCLEOTIDE SEQUENCE</scope>
    <source>
        <strain evidence="10">CCC 489</strain>
    </source>
</reference>
<evidence type="ECO:0000256" key="2">
    <source>
        <dbReference type="ARBA" id="ARBA00009949"/>
    </source>
</evidence>
<evidence type="ECO:0000313" key="10">
    <source>
        <dbReference type="EMBL" id="KAG5925481.1"/>
    </source>
</evidence>